<reference evidence="1" key="1">
    <citation type="submission" date="2014-11" db="EMBL/GenBank/DDBJ databases">
        <authorList>
            <person name="Amaro Gonzalez C."/>
        </authorList>
    </citation>
    <scope>NUCLEOTIDE SEQUENCE</scope>
</reference>
<protein>
    <submittedName>
        <fullName evidence="1">Uncharacterized protein</fullName>
    </submittedName>
</protein>
<reference evidence="1" key="2">
    <citation type="journal article" date="2015" name="Fish Shellfish Immunol.">
        <title>Early steps in the European eel (Anguilla anguilla)-Vibrio vulnificus interaction in the gills: Role of the RtxA13 toxin.</title>
        <authorList>
            <person name="Callol A."/>
            <person name="Pajuelo D."/>
            <person name="Ebbesson L."/>
            <person name="Teles M."/>
            <person name="MacKenzie S."/>
            <person name="Amaro C."/>
        </authorList>
    </citation>
    <scope>NUCLEOTIDE SEQUENCE</scope>
</reference>
<proteinExistence type="predicted"/>
<dbReference type="EMBL" id="GBXM01048445">
    <property type="protein sequence ID" value="JAH60132.1"/>
    <property type="molecule type" value="Transcribed_RNA"/>
</dbReference>
<accession>A0A0E9U307</accession>
<name>A0A0E9U307_ANGAN</name>
<dbReference type="AlphaFoldDB" id="A0A0E9U307"/>
<evidence type="ECO:0000313" key="1">
    <source>
        <dbReference type="EMBL" id="JAH60132.1"/>
    </source>
</evidence>
<sequence>MQAAPTPLSWGYGRFLPLA</sequence>
<organism evidence="1">
    <name type="scientific">Anguilla anguilla</name>
    <name type="common">European freshwater eel</name>
    <name type="synonym">Muraena anguilla</name>
    <dbReference type="NCBI Taxonomy" id="7936"/>
    <lineage>
        <taxon>Eukaryota</taxon>
        <taxon>Metazoa</taxon>
        <taxon>Chordata</taxon>
        <taxon>Craniata</taxon>
        <taxon>Vertebrata</taxon>
        <taxon>Euteleostomi</taxon>
        <taxon>Actinopterygii</taxon>
        <taxon>Neopterygii</taxon>
        <taxon>Teleostei</taxon>
        <taxon>Anguilliformes</taxon>
        <taxon>Anguillidae</taxon>
        <taxon>Anguilla</taxon>
    </lineage>
</organism>